<gene>
    <name evidence="10" type="ORF">GGP45_001597</name>
    <name evidence="8" type="ORF">GGP61_000783</name>
    <name evidence="7" type="ORF">GGP71_000863</name>
    <name evidence="9" type="ORF">GGP83_000615</name>
    <name evidence="11" type="ORF">GGP99_001084</name>
</gene>
<dbReference type="Gene3D" id="2.40.10.350">
    <property type="entry name" value="Rod shape-determining protein MreC, domain 2"/>
    <property type="match status" value="1"/>
</dbReference>
<protein>
    <recommendedName>
        <fullName evidence="2 5">Cell shape-determining protein MreC</fullName>
    </recommendedName>
    <alternativeName>
        <fullName evidence="4 5">Cell shape protein MreC</fullName>
    </alternativeName>
</protein>
<evidence type="ECO:0000256" key="2">
    <source>
        <dbReference type="ARBA" id="ARBA00013855"/>
    </source>
</evidence>
<dbReference type="PANTHER" id="PTHR34138:SF1">
    <property type="entry name" value="CELL SHAPE-DETERMINING PROTEIN MREC"/>
    <property type="match status" value="1"/>
</dbReference>
<comment type="caution">
    <text evidence="7">The sequence shown here is derived from an EMBL/GenBank/DDBJ whole genome shotgun (WGS) entry which is preliminary data.</text>
</comment>
<evidence type="ECO:0000259" key="6">
    <source>
        <dbReference type="Pfam" id="PF04085"/>
    </source>
</evidence>
<sequence length="273" mass="30586">MASQTRPTDWLLLGAVLLVAATLMLTQNQPLVRSLRAQALGWTAQVESTFAWMGRYLRVLERNDELRRENIQLSSQVARTRDVRQRNDELRRLLGLTDTTDARLRPARIVTKDIFQKDNFLILDVGTADSVAEGMPVVHERGIVGTVVLTNEHYARVMPFLNTDFRVPGTVLPLRAEGIVRWDGERLDRLQLDHVVETEPVETGQRVVTSGHSNVFPPGRRIGTIDSVAAPAGRSELDIFLRPAVPLYEISHAVVILREPAPAQQALEEPPSR</sequence>
<dbReference type="RefSeq" id="WP_013062116.1">
    <property type="nucleotide sequence ID" value="NZ_CALTRV010000011.1"/>
</dbReference>
<feature type="domain" description="Rod shape-determining protein MreC beta-barrel core" evidence="6">
    <location>
        <begin position="109"/>
        <end position="256"/>
    </location>
</feature>
<evidence type="ECO:0000313" key="8">
    <source>
        <dbReference type="EMBL" id="MCS3709188.1"/>
    </source>
</evidence>
<evidence type="ECO:0000256" key="4">
    <source>
        <dbReference type="ARBA" id="ARBA00032089"/>
    </source>
</evidence>
<keyword evidence="3 5" id="KW-0133">Cell shape</keyword>
<dbReference type="EMBL" id="JANTZM010000004">
    <property type="protein sequence ID" value="MCS4157130.1"/>
    <property type="molecule type" value="Genomic_DNA"/>
</dbReference>
<name>A0A9X2PR86_9BACT</name>
<dbReference type="GeneID" id="83728559"/>
<dbReference type="AlphaFoldDB" id="A0A9X2PR86"/>
<dbReference type="InterPro" id="IPR042177">
    <property type="entry name" value="Cell/Rod_1"/>
</dbReference>
<dbReference type="Proteomes" id="UP001155027">
    <property type="component" value="Unassembled WGS sequence"/>
</dbReference>
<accession>A0A9X2PR86</accession>
<comment type="similarity">
    <text evidence="1 5">Belongs to the MreC family.</text>
</comment>
<dbReference type="Proteomes" id="UP001155110">
    <property type="component" value="Unassembled WGS sequence"/>
</dbReference>
<comment type="function">
    <text evidence="5">Involved in formation and maintenance of cell shape.</text>
</comment>
<evidence type="ECO:0000256" key="3">
    <source>
        <dbReference type="ARBA" id="ARBA00022960"/>
    </source>
</evidence>
<evidence type="ECO:0000313" key="9">
    <source>
        <dbReference type="EMBL" id="MCS3950681.1"/>
    </source>
</evidence>
<reference evidence="7" key="1">
    <citation type="submission" date="2022-08" db="EMBL/GenBank/DDBJ databases">
        <title>Genomic Encyclopedia of Type Strains, Phase V (KMG-V): Genome sequencing to study the core and pangenomes of soil and plant-associated prokaryotes.</title>
        <authorList>
            <person name="Whitman W."/>
        </authorList>
    </citation>
    <scope>NUCLEOTIDE SEQUENCE</scope>
    <source>
        <strain evidence="7">0</strain>
        <strain evidence="9">SP2017</strain>
        <strain evidence="11">SP3002</strain>
        <strain evidence="10">SP3026</strain>
        <strain evidence="8">SP3049</strain>
    </source>
</reference>
<evidence type="ECO:0000313" key="11">
    <source>
        <dbReference type="EMBL" id="MCS4157130.1"/>
    </source>
</evidence>
<evidence type="ECO:0000256" key="1">
    <source>
        <dbReference type="ARBA" id="ARBA00009369"/>
    </source>
</evidence>
<proteinExistence type="inferred from homology"/>
<dbReference type="GO" id="GO:0005886">
    <property type="term" value="C:plasma membrane"/>
    <property type="evidence" value="ECO:0007669"/>
    <property type="project" value="TreeGrafter"/>
</dbReference>
<dbReference type="EMBL" id="JANUBL010000002">
    <property type="protein sequence ID" value="MCS4121255.1"/>
    <property type="molecule type" value="Genomic_DNA"/>
</dbReference>
<dbReference type="Proteomes" id="UP001155010">
    <property type="component" value="Unassembled WGS sequence"/>
</dbReference>
<organism evidence="7 12">
    <name type="scientific">Salinibacter ruber</name>
    <dbReference type="NCBI Taxonomy" id="146919"/>
    <lineage>
        <taxon>Bacteria</taxon>
        <taxon>Pseudomonadati</taxon>
        <taxon>Rhodothermota</taxon>
        <taxon>Rhodothermia</taxon>
        <taxon>Rhodothermales</taxon>
        <taxon>Salinibacteraceae</taxon>
        <taxon>Salinibacter</taxon>
    </lineage>
</organism>
<dbReference type="PIRSF" id="PIRSF038471">
    <property type="entry name" value="MreC"/>
    <property type="match status" value="1"/>
</dbReference>
<dbReference type="Gene3D" id="2.40.10.340">
    <property type="entry name" value="Rod shape-determining protein MreC, domain 1"/>
    <property type="match status" value="1"/>
</dbReference>
<dbReference type="Proteomes" id="UP001155057">
    <property type="component" value="Unassembled WGS sequence"/>
</dbReference>
<dbReference type="EMBL" id="JANUAU010000002">
    <property type="protein sequence ID" value="MCS3676956.1"/>
    <property type="molecule type" value="Genomic_DNA"/>
</dbReference>
<dbReference type="Pfam" id="PF04085">
    <property type="entry name" value="MreC"/>
    <property type="match status" value="1"/>
</dbReference>
<dbReference type="InterPro" id="IPR055342">
    <property type="entry name" value="MreC_beta-barrel_core"/>
</dbReference>
<dbReference type="EMBL" id="JANUAE010000002">
    <property type="protein sequence ID" value="MCS3709188.1"/>
    <property type="molecule type" value="Genomic_DNA"/>
</dbReference>
<evidence type="ECO:0000313" key="12">
    <source>
        <dbReference type="Proteomes" id="UP001155027"/>
    </source>
</evidence>
<dbReference type="PANTHER" id="PTHR34138">
    <property type="entry name" value="CELL SHAPE-DETERMINING PROTEIN MREC"/>
    <property type="match status" value="1"/>
</dbReference>
<dbReference type="InterPro" id="IPR007221">
    <property type="entry name" value="MreC"/>
</dbReference>
<dbReference type="EMBL" id="JANUBB010000002">
    <property type="protein sequence ID" value="MCS3950681.1"/>
    <property type="molecule type" value="Genomic_DNA"/>
</dbReference>
<evidence type="ECO:0000313" key="7">
    <source>
        <dbReference type="EMBL" id="MCS3676956.1"/>
    </source>
</evidence>
<dbReference type="GO" id="GO:0008360">
    <property type="term" value="P:regulation of cell shape"/>
    <property type="evidence" value="ECO:0007669"/>
    <property type="project" value="UniProtKB-KW"/>
</dbReference>
<dbReference type="Proteomes" id="UP001155144">
    <property type="component" value="Unassembled WGS sequence"/>
</dbReference>
<evidence type="ECO:0000256" key="5">
    <source>
        <dbReference type="PIRNR" id="PIRNR038471"/>
    </source>
</evidence>
<evidence type="ECO:0000313" key="10">
    <source>
        <dbReference type="EMBL" id="MCS4121255.1"/>
    </source>
</evidence>
<dbReference type="InterPro" id="IPR042175">
    <property type="entry name" value="Cell/Rod_MreC_2"/>
</dbReference>